<dbReference type="PANTHER" id="PTHR24406">
    <property type="entry name" value="TRANSCRIPTIONAL REPRESSOR CTCFL-RELATED"/>
    <property type="match status" value="1"/>
</dbReference>
<proteinExistence type="predicted"/>
<feature type="region of interest" description="Disordered" evidence="8">
    <location>
        <begin position="113"/>
        <end position="147"/>
    </location>
</feature>
<evidence type="ECO:0000256" key="5">
    <source>
        <dbReference type="ARBA" id="ARBA00022833"/>
    </source>
</evidence>
<dbReference type="Pfam" id="PF12874">
    <property type="entry name" value="zf-met"/>
    <property type="match status" value="1"/>
</dbReference>
<feature type="compositionally biased region" description="Basic and acidic residues" evidence="8">
    <location>
        <begin position="213"/>
        <end position="237"/>
    </location>
</feature>
<feature type="compositionally biased region" description="Polar residues" evidence="8">
    <location>
        <begin position="138"/>
        <end position="147"/>
    </location>
</feature>
<feature type="compositionally biased region" description="Polar residues" evidence="8">
    <location>
        <begin position="393"/>
        <end position="406"/>
    </location>
</feature>
<comment type="subcellular location">
    <subcellularLocation>
        <location evidence="1">Nucleus</location>
    </subcellularLocation>
</comment>
<dbReference type="InterPro" id="IPR013087">
    <property type="entry name" value="Znf_C2H2_type"/>
</dbReference>
<evidence type="ECO:0000256" key="2">
    <source>
        <dbReference type="ARBA" id="ARBA00022723"/>
    </source>
</evidence>
<feature type="compositionally biased region" description="Basic and acidic residues" evidence="8">
    <location>
        <begin position="184"/>
        <end position="201"/>
    </location>
</feature>
<keyword evidence="2" id="KW-0479">Metal-binding</keyword>
<evidence type="ECO:0000256" key="3">
    <source>
        <dbReference type="ARBA" id="ARBA00022737"/>
    </source>
</evidence>
<sequence>MATSMILVFAPLEAEDPEHGLKKQSGSAKQEDNEKETSKLPKVKCKACNRIFFHEQALRNHLWGKHAAHDSPAESSAKNAKKTKSDPNKGKNTPAIKAYKCTYCNKKFRTRGGRVSHEDDKHPTEVAETTEPTVNPVQDITNDTSQNVDIKQDVTEPKITKEMDSINEKFAEVVTNDSTKNRATKQEVTEPEVTKDMESIKEIPAGAATNCAKKHDTKQEAAKPENIAEKDSKKENQKPPGSPLPSNKCETCGETFIFSVMLSGHYEETGHGPHGPRAGSNKKPVEKPKDEIKEGLNELDAYVFTLHGNFYNDLTPFKKREIACLTFGRSLRRRSSQKKADKFGCLLARNVDVKISLPSLRSFRAHSEIRHGISYVNASPFLTKAAPKDIDNSTKQASMETSNTANRAPKDADNSTKHVSKWPGFRCIPCNKSFRAEHTLEQHWEDQHSNTWWSLFDEDNLSDVSLTYSEFENDGEDMFDDFMETLNKDEQFRSGKINCITCWKKFKTTSRMMDHVEAGKCHSHIDRKDIESVIKKHMGDVVARCYNPNVKDKFECPVCKQNFHSLSYLIGHAEGTQWSLSITKGPLKEFISELKWRLIEDNHYFD</sequence>
<evidence type="ECO:0000313" key="10">
    <source>
        <dbReference type="EMBL" id="KAF4338685.1"/>
    </source>
</evidence>
<keyword evidence="11" id="KW-1185">Reference proteome</keyword>
<feature type="domain" description="C2H2-type" evidence="9">
    <location>
        <begin position="425"/>
        <end position="450"/>
    </location>
</feature>
<dbReference type="SMART" id="SM00355">
    <property type="entry name" value="ZnF_C2H2"/>
    <property type="match status" value="6"/>
</dbReference>
<accession>A0A9P5AH34</accession>
<reference evidence="10" key="1">
    <citation type="journal article" date="2017" name="Mycologia">
        <title>Fusarium algeriense, sp. nov., a novel toxigenic crown rot pathogen of durum wheat from Algeria is nested in the Fusarium burgessii species complex.</title>
        <authorList>
            <person name="Laraba I."/>
            <person name="Keddad A."/>
            <person name="Boureghda H."/>
            <person name="Abdallah N."/>
            <person name="Vaughan M.M."/>
            <person name="Proctor R.H."/>
            <person name="Busman M."/>
            <person name="O'Donnell K."/>
        </authorList>
    </citation>
    <scope>NUCLEOTIDE SEQUENCE</scope>
    <source>
        <strain evidence="10">NRRL 25174</strain>
    </source>
</reference>
<dbReference type="InterPro" id="IPR036236">
    <property type="entry name" value="Znf_C2H2_sf"/>
</dbReference>
<dbReference type="GO" id="GO:0005634">
    <property type="term" value="C:nucleus"/>
    <property type="evidence" value="ECO:0007669"/>
    <property type="project" value="UniProtKB-SubCell"/>
</dbReference>
<protein>
    <submittedName>
        <fullName evidence="10">Zinc finger domain protein</fullName>
    </submittedName>
</protein>
<feature type="compositionally biased region" description="Low complexity" evidence="8">
    <location>
        <begin position="126"/>
        <end position="137"/>
    </location>
</feature>
<reference evidence="10" key="2">
    <citation type="submission" date="2020-02" db="EMBL/GenBank/DDBJ databases">
        <title>Identification and distribution of gene clusters putatively required for synthesis of sphingolipid metabolism inhibitors in phylogenetically diverse species of the filamentous fungus Fusarium.</title>
        <authorList>
            <person name="Kim H.-S."/>
            <person name="Busman M."/>
            <person name="Brown D.W."/>
            <person name="Divon H."/>
            <person name="Uhlig S."/>
            <person name="Proctor R.H."/>
        </authorList>
    </citation>
    <scope>NUCLEOTIDE SEQUENCE</scope>
    <source>
        <strain evidence="10">NRRL 25174</strain>
    </source>
</reference>
<keyword evidence="4 7" id="KW-0863">Zinc-finger</keyword>
<dbReference type="PROSITE" id="PS50157">
    <property type="entry name" value="ZINC_FINGER_C2H2_2"/>
    <property type="match status" value="4"/>
</dbReference>
<dbReference type="Proteomes" id="UP000730481">
    <property type="component" value="Unassembled WGS sequence"/>
</dbReference>
<feature type="domain" description="C2H2-type" evidence="9">
    <location>
        <begin position="99"/>
        <end position="127"/>
    </location>
</feature>
<dbReference type="EMBL" id="PVQB02000336">
    <property type="protein sequence ID" value="KAF4338685.1"/>
    <property type="molecule type" value="Genomic_DNA"/>
</dbReference>
<feature type="compositionally biased region" description="Basic and acidic residues" evidence="8">
    <location>
        <begin position="29"/>
        <end position="39"/>
    </location>
</feature>
<evidence type="ECO:0000256" key="6">
    <source>
        <dbReference type="ARBA" id="ARBA00023242"/>
    </source>
</evidence>
<keyword evidence="6" id="KW-0539">Nucleus</keyword>
<dbReference type="AlphaFoldDB" id="A0A9P5AH34"/>
<dbReference type="OrthoDB" id="6077919at2759"/>
<dbReference type="SUPFAM" id="SSF57667">
    <property type="entry name" value="beta-beta-alpha zinc fingers"/>
    <property type="match status" value="1"/>
</dbReference>
<name>A0A9P5AH34_9HYPO</name>
<dbReference type="InterPro" id="IPR050888">
    <property type="entry name" value="ZnF_C2H2-type_TF"/>
</dbReference>
<evidence type="ECO:0000256" key="4">
    <source>
        <dbReference type="ARBA" id="ARBA00022771"/>
    </source>
</evidence>
<feature type="domain" description="C2H2-type" evidence="9">
    <location>
        <begin position="247"/>
        <end position="276"/>
    </location>
</feature>
<evidence type="ECO:0000256" key="7">
    <source>
        <dbReference type="PROSITE-ProRule" id="PRU00042"/>
    </source>
</evidence>
<keyword evidence="3" id="KW-0677">Repeat</keyword>
<feature type="region of interest" description="Disordered" evidence="8">
    <location>
        <begin position="177"/>
        <end position="248"/>
    </location>
</feature>
<dbReference type="GO" id="GO:0008270">
    <property type="term" value="F:zinc ion binding"/>
    <property type="evidence" value="ECO:0007669"/>
    <property type="project" value="UniProtKB-KW"/>
</dbReference>
<feature type="domain" description="C2H2-type" evidence="9">
    <location>
        <begin position="43"/>
        <end position="71"/>
    </location>
</feature>
<feature type="compositionally biased region" description="Basic and acidic residues" evidence="8">
    <location>
        <begin position="115"/>
        <end position="125"/>
    </location>
</feature>
<feature type="region of interest" description="Disordered" evidence="8">
    <location>
        <begin position="267"/>
        <end position="288"/>
    </location>
</feature>
<dbReference type="PROSITE" id="PS00028">
    <property type="entry name" value="ZINC_FINGER_C2H2_1"/>
    <property type="match status" value="4"/>
</dbReference>
<evidence type="ECO:0000313" key="11">
    <source>
        <dbReference type="Proteomes" id="UP000730481"/>
    </source>
</evidence>
<comment type="caution">
    <text evidence="10">The sequence shown here is derived from an EMBL/GenBank/DDBJ whole genome shotgun (WGS) entry which is preliminary data.</text>
</comment>
<evidence type="ECO:0000256" key="8">
    <source>
        <dbReference type="SAM" id="MobiDB-lite"/>
    </source>
</evidence>
<keyword evidence="5" id="KW-0862">Zinc</keyword>
<evidence type="ECO:0000259" key="9">
    <source>
        <dbReference type="PROSITE" id="PS50157"/>
    </source>
</evidence>
<feature type="region of interest" description="Disordered" evidence="8">
    <location>
        <begin position="1"/>
        <end position="40"/>
    </location>
</feature>
<dbReference type="Gene3D" id="3.30.160.60">
    <property type="entry name" value="Classic Zinc Finger"/>
    <property type="match status" value="2"/>
</dbReference>
<gene>
    <name evidence="10" type="ORF">FBEOM_7391</name>
</gene>
<feature type="region of interest" description="Disordered" evidence="8">
    <location>
        <begin position="391"/>
        <end position="417"/>
    </location>
</feature>
<feature type="region of interest" description="Disordered" evidence="8">
    <location>
        <begin position="64"/>
        <end position="93"/>
    </location>
</feature>
<evidence type="ECO:0000256" key="1">
    <source>
        <dbReference type="ARBA" id="ARBA00004123"/>
    </source>
</evidence>
<organism evidence="10 11">
    <name type="scientific">Fusarium beomiforme</name>
    <dbReference type="NCBI Taxonomy" id="44412"/>
    <lineage>
        <taxon>Eukaryota</taxon>
        <taxon>Fungi</taxon>
        <taxon>Dikarya</taxon>
        <taxon>Ascomycota</taxon>
        <taxon>Pezizomycotina</taxon>
        <taxon>Sordariomycetes</taxon>
        <taxon>Hypocreomycetidae</taxon>
        <taxon>Hypocreales</taxon>
        <taxon>Nectriaceae</taxon>
        <taxon>Fusarium</taxon>
        <taxon>Fusarium burgessii species complex</taxon>
    </lineage>
</organism>